<evidence type="ECO:0000313" key="3">
    <source>
        <dbReference type="WBParaSite" id="BTMF_0001519401-mRNA-1"/>
    </source>
</evidence>
<evidence type="ECO:0000313" key="2">
    <source>
        <dbReference type="Proteomes" id="UP000280834"/>
    </source>
</evidence>
<reference evidence="1 2" key="2">
    <citation type="submission" date="2018-11" db="EMBL/GenBank/DDBJ databases">
        <authorList>
            <consortium name="Pathogen Informatics"/>
        </authorList>
    </citation>
    <scope>NUCLEOTIDE SEQUENCE [LARGE SCALE GENOMIC DNA]</scope>
</reference>
<dbReference type="WBParaSite" id="BTMF_0001519401-mRNA-1">
    <property type="protein sequence ID" value="BTMF_0001519401-mRNA-1"/>
    <property type="gene ID" value="BTMF_0001519401"/>
</dbReference>
<proteinExistence type="predicted"/>
<protein>
    <submittedName>
        <fullName evidence="3">DUF4140 domain-containing protein</fullName>
    </submittedName>
</protein>
<accession>A0A0R3R5A4</accession>
<dbReference type="Proteomes" id="UP000280834">
    <property type="component" value="Unassembled WGS sequence"/>
</dbReference>
<reference evidence="3" key="1">
    <citation type="submission" date="2017-02" db="UniProtKB">
        <authorList>
            <consortium name="WormBaseParasite"/>
        </authorList>
    </citation>
    <scope>IDENTIFICATION</scope>
</reference>
<evidence type="ECO:0000313" key="1">
    <source>
        <dbReference type="EMBL" id="VDO45035.1"/>
    </source>
</evidence>
<sequence>MVTPCKCGRLAIKNIEFRGSLISNFEIERINVELEILTQTQKTINSIPHQMKDELFWQEISEEGEEIIKQMEREFSEIVLPIEEEFENLITH</sequence>
<name>A0A0R3R5A4_9BILA</name>
<dbReference type="AlphaFoldDB" id="A0A0R3R5A4"/>
<organism evidence="3">
    <name type="scientific">Brugia timori</name>
    <dbReference type="NCBI Taxonomy" id="42155"/>
    <lineage>
        <taxon>Eukaryota</taxon>
        <taxon>Metazoa</taxon>
        <taxon>Ecdysozoa</taxon>
        <taxon>Nematoda</taxon>
        <taxon>Chromadorea</taxon>
        <taxon>Rhabditida</taxon>
        <taxon>Spirurina</taxon>
        <taxon>Spiruromorpha</taxon>
        <taxon>Filarioidea</taxon>
        <taxon>Onchocercidae</taxon>
        <taxon>Brugia</taxon>
    </lineage>
</organism>
<gene>
    <name evidence="1" type="ORF">BTMF_LOCUS13190</name>
</gene>
<keyword evidence="2" id="KW-1185">Reference proteome</keyword>
<dbReference type="EMBL" id="UZAG01019853">
    <property type="protein sequence ID" value="VDO45035.1"/>
    <property type="molecule type" value="Genomic_DNA"/>
</dbReference>